<dbReference type="EMBL" id="FN645455">
    <property type="protein sequence ID" value="CBI77080.1"/>
    <property type="molecule type" value="Genomic_DNA"/>
</dbReference>
<gene>
    <name evidence="7" type="ORF">BARRO_10013</name>
</gene>
<evidence type="ECO:0000313" key="7">
    <source>
        <dbReference type="EMBL" id="CBI77080.1"/>
    </source>
</evidence>
<keyword evidence="3 5" id="KW-1133">Transmembrane helix</keyword>
<name>E6YJP2_9HYPH</name>
<reference evidence="7" key="1">
    <citation type="journal article" date="2011" name="PLoS Genet.">
        <title>Parallel evolution of a type IV secretion system in radiating lineages of the host-restricted bacterial pathogen Bartonella.</title>
        <authorList>
            <person name="Engel P."/>
            <person name="Salzburger W."/>
            <person name="Liesch M."/>
            <person name="Chang C.C."/>
            <person name="Maruyama S."/>
            <person name="Lanz C."/>
            <person name="Calteau A."/>
            <person name="Lajus A."/>
            <person name="Medigue C."/>
            <person name="Schuster S.C."/>
            <person name="Dehio C."/>
        </authorList>
    </citation>
    <scope>NUCLEOTIDE SEQUENCE</scope>
    <source>
        <strain evidence="7">ATCC BAA-1498</strain>
    </source>
</reference>
<keyword evidence="1" id="KW-1003">Cell membrane</keyword>
<feature type="transmembrane region" description="Helical" evidence="5">
    <location>
        <begin position="55"/>
        <end position="76"/>
    </location>
</feature>
<dbReference type="GO" id="GO:0005886">
    <property type="term" value="C:plasma membrane"/>
    <property type="evidence" value="ECO:0007669"/>
    <property type="project" value="InterPro"/>
</dbReference>
<keyword evidence="4 5" id="KW-0472">Membrane</keyword>
<evidence type="ECO:0000256" key="4">
    <source>
        <dbReference type="ARBA" id="ARBA00023136"/>
    </source>
</evidence>
<protein>
    <recommendedName>
        <fullName evidence="6">Lipopolysaccharide assembly protein A domain-containing protein</fullName>
    </recommendedName>
</protein>
<dbReference type="InterPro" id="IPR010445">
    <property type="entry name" value="LapA_dom"/>
</dbReference>
<evidence type="ECO:0000256" key="3">
    <source>
        <dbReference type="ARBA" id="ARBA00022989"/>
    </source>
</evidence>
<evidence type="ECO:0000256" key="1">
    <source>
        <dbReference type="ARBA" id="ARBA00022475"/>
    </source>
</evidence>
<accession>E6YJP2</accession>
<evidence type="ECO:0000259" key="6">
    <source>
        <dbReference type="Pfam" id="PF06305"/>
    </source>
</evidence>
<dbReference type="AlphaFoldDB" id="E6YJP2"/>
<proteinExistence type="predicted"/>
<dbReference type="Pfam" id="PF06305">
    <property type="entry name" value="LapA_dom"/>
    <property type="match status" value="1"/>
</dbReference>
<keyword evidence="2 5" id="KW-0812">Transmembrane</keyword>
<feature type="domain" description="Lipopolysaccharide assembly protein A" evidence="6">
    <location>
        <begin position="49"/>
        <end position="95"/>
    </location>
</feature>
<sequence>MSKSMIIKRFLLAVILAPITAFLIGFIVANRQVVILTLNPFQNNSEHFTYQAPLFVWLFTFFCFGLLLSSIINWFAQYKNRKALKESKAQIEKLKISIANKSNTVAL</sequence>
<evidence type="ECO:0000256" key="5">
    <source>
        <dbReference type="SAM" id="Phobius"/>
    </source>
</evidence>
<organism evidence="7">
    <name type="scientific">Bartonella rochalimae ATCC BAA-1498</name>
    <dbReference type="NCBI Taxonomy" id="685782"/>
    <lineage>
        <taxon>Bacteria</taxon>
        <taxon>Pseudomonadati</taxon>
        <taxon>Pseudomonadota</taxon>
        <taxon>Alphaproteobacteria</taxon>
        <taxon>Hyphomicrobiales</taxon>
        <taxon>Bartonellaceae</taxon>
        <taxon>Bartonella</taxon>
    </lineage>
</organism>
<evidence type="ECO:0000256" key="2">
    <source>
        <dbReference type="ARBA" id="ARBA00022692"/>
    </source>
</evidence>